<keyword evidence="3" id="KW-0732">Signal</keyword>
<keyword evidence="9" id="KW-1185">Reference proteome</keyword>
<keyword evidence="4" id="KW-0472">Membrane</keyword>
<sequence>MNTNKIKSLLLQLLVVTTISCNNFLDREPLDTVTPNVYLKSEQDLATYTISLYSFPSHGDWSIGTFGYDNNTDNQASPNASDRWNPGLWRVETSGGVWNFDRIRDINYFITNVEKNYAKKEITGNDSNIRHYIGEAYFLRANEYFSKLMNLGDFPIIKEVYSDDRAMLIEASKRRPRNEVARFIIEDLNKAIELLKPGPVENKNRISKEVAQFLKSRVALYEGTWEKYHNNTAFVPGGPGWPGAGKDYLSGYSINIDSEINYFLGEAMDASKAIADVFPLVTNTHQTQTKAVFNNTYFKMFSDQDMYPYSEVLFWRQYSSKFLTNSTQNYLNTGGGTGYTRSLIESFLMKNGLPIYTSGSGYNGDKELSDVRKDRDERLQLFLLAPEDDMDASSTGNKLAGYPNILDINESKSVTGYKVKKGLYGDPAYYGGNTSITGSLIYRASEAYLNYIEACYVKNGSLDGSATVYWQQLRKRAGLPTDFYVTINATDLSKEDDWAKYSHGQLIDRTLYNIRRERRNELIAEGMRWEDLKRWRALDQINNYQIEGMNLWESMYKNYSDNGVSRLRAEPEANPNVSPKANSIYLRPYQITSQNNNFYNGYNFTQAHYLNPIAYQHFLLASNGDPGKSTIYQNPYWPVQAGGAPIK</sequence>
<evidence type="ECO:0000313" key="8">
    <source>
        <dbReference type="EMBL" id="PWN69933.1"/>
    </source>
</evidence>
<dbReference type="OrthoDB" id="5694214at2"/>
<gene>
    <name evidence="8" type="ORF">C1631_007930</name>
</gene>
<evidence type="ECO:0000259" key="7">
    <source>
        <dbReference type="Pfam" id="PF14322"/>
    </source>
</evidence>
<dbReference type="Pfam" id="PF07980">
    <property type="entry name" value="SusD_RagB"/>
    <property type="match status" value="1"/>
</dbReference>
<dbReference type="EMBL" id="PPED02000002">
    <property type="protein sequence ID" value="PWN69933.1"/>
    <property type="molecule type" value="Genomic_DNA"/>
</dbReference>
<keyword evidence="5" id="KW-0998">Cell outer membrane</keyword>
<comment type="subcellular location">
    <subcellularLocation>
        <location evidence="1">Cell outer membrane</location>
    </subcellularLocation>
</comment>
<evidence type="ECO:0000256" key="5">
    <source>
        <dbReference type="ARBA" id="ARBA00023237"/>
    </source>
</evidence>
<proteinExistence type="inferred from homology"/>
<comment type="caution">
    <text evidence="8">The sequence shown here is derived from an EMBL/GenBank/DDBJ whole genome shotgun (WGS) entry which is preliminary data.</text>
</comment>
<reference evidence="8 9" key="1">
    <citation type="submission" date="2018-04" db="EMBL/GenBank/DDBJ databases">
        <title>Draft Genome Sequence of Phosphate-Solubilizing Chryseobacterium sp. ISE14 that is a Biocontrol and Plant Growth-Promoting Rhizobacterium Isolated from Cucumber.</title>
        <authorList>
            <person name="Jeong J.-J."/>
            <person name="Sang M.K."/>
            <person name="Choi I.-G."/>
            <person name="Kim K.D."/>
        </authorList>
    </citation>
    <scope>NUCLEOTIDE SEQUENCE [LARGE SCALE GENOMIC DNA]</scope>
    <source>
        <strain evidence="8 9">ISE14</strain>
    </source>
</reference>
<accession>A0A316XCI5</accession>
<dbReference type="GO" id="GO:0009279">
    <property type="term" value="C:cell outer membrane"/>
    <property type="evidence" value="ECO:0007669"/>
    <property type="project" value="UniProtKB-SubCell"/>
</dbReference>
<feature type="domain" description="SusD-like N-terminal" evidence="7">
    <location>
        <begin position="24"/>
        <end position="220"/>
    </location>
</feature>
<evidence type="ECO:0000256" key="2">
    <source>
        <dbReference type="ARBA" id="ARBA00006275"/>
    </source>
</evidence>
<feature type="domain" description="RagB/SusD" evidence="6">
    <location>
        <begin position="316"/>
        <end position="637"/>
    </location>
</feature>
<evidence type="ECO:0000313" key="9">
    <source>
        <dbReference type="Proteomes" id="UP000236594"/>
    </source>
</evidence>
<dbReference type="InterPro" id="IPR012944">
    <property type="entry name" value="SusD_RagB_dom"/>
</dbReference>
<dbReference type="AlphaFoldDB" id="A0A316XCI5"/>
<evidence type="ECO:0000259" key="6">
    <source>
        <dbReference type="Pfam" id="PF07980"/>
    </source>
</evidence>
<dbReference type="Gene3D" id="1.25.40.390">
    <property type="match status" value="1"/>
</dbReference>
<comment type="similarity">
    <text evidence="2">Belongs to the SusD family.</text>
</comment>
<dbReference type="RefSeq" id="WP_109711588.1">
    <property type="nucleotide sequence ID" value="NZ_PPED02000002.1"/>
</dbReference>
<evidence type="ECO:0000256" key="4">
    <source>
        <dbReference type="ARBA" id="ARBA00023136"/>
    </source>
</evidence>
<organism evidence="8 9">
    <name type="scientific">Chryseobacterium phosphatilyticum</name>
    <dbReference type="NCBI Taxonomy" id="475075"/>
    <lineage>
        <taxon>Bacteria</taxon>
        <taxon>Pseudomonadati</taxon>
        <taxon>Bacteroidota</taxon>
        <taxon>Flavobacteriia</taxon>
        <taxon>Flavobacteriales</taxon>
        <taxon>Weeksellaceae</taxon>
        <taxon>Chryseobacterium group</taxon>
        <taxon>Chryseobacterium</taxon>
    </lineage>
</organism>
<dbReference type="PROSITE" id="PS51257">
    <property type="entry name" value="PROKAR_LIPOPROTEIN"/>
    <property type="match status" value="1"/>
</dbReference>
<dbReference type="InterPro" id="IPR011990">
    <property type="entry name" value="TPR-like_helical_dom_sf"/>
</dbReference>
<dbReference type="SUPFAM" id="SSF48452">
    <property type="entry name" value="TPR-like"/>
    <property type="match status" value="1"/>
</dbReference>
<name>A0A316XCI5_9FLAO</name>
<dbReference type="Proteomes" id="UP000236594">
    <property type="component" value="Unassembled WGS sequence"/>
</dbReference>
<dbReference type="Pfam" id="PF14322">
    <property type="entry name" value="SusD-like_3"/>
    <property type="match status" value="1"/>
</dbReference>
<evidence type="ECO:0000256" key="1">
    <source>
        <dbReference type="ARBA" id="ARBA00004442"/>
    </source>
</evidence>
<protein>
    <submittedName>
        <fullName evidence="8">RagB/SusD family nutrient uptake outer membrane protein</fullName>
    </submittedName>
</protein>
<dbReference type="InterPro" id="IPR033985">
    <property type="entry name" value="SusD-like_N"/>
</dbReference>
<evidence type="ECO:0000256" key="3">
    <source>
        <dbReference type="ARBA" id="ARBA00022729"/>
    </source>
</evidence>